<evidence type="ECO:0000313" key="1">
    <source>
        <dbReference type="EMBL" id="KGO78791.1"/>
    </source>
</evidence>
<gene>
    <name evidence="1" type="ORF">Q763_16515</name>
</gene>
<evidence type="ECO:0008006" key="3">
    <source>
        <dbReference type="Google" id="ProtNLM"/>
    </source>
</evidence>
<accession>A0A0A2LHV1</accession>
<dbReference type="EMBL" id="JRLV01000026">
    <property type="protein sequence ID" value="KGO78791.1"/>
    <property type="molecule type" value="Genomic_DNA"/>
</dbReference>
<evidence type="ECO:0000313" key="2">
    <source>
        <dbReference type="Proteomes" id="UP000030129"/>
    </source>
</evidence>
<name>A0A0A2LHV1_9FLAO</name>
<reference evidence="1 2" key="1">
    <citation type="submission" date="2013-09" db="EMBL/GenBank/DDBJ databases">
        <authorList>
            <person name="Zeng Z."/>
            <person name="Chen C."/>
        </authorList>
    </citation>
    <scope>NUCLEOTIDE SEQUENCE [LARGE SCALE GENOMIC DNA]</scope>
    <source>
        <strain evidence="1 2">F44-8</strain>
    </source>
</reference>
<proteinExistence type="predicted"/>
<comment type="caution">
    <text evidence="1">The sequence shown here is derived from an EMBL/GenBank/DDBJ whole genome shotgun (WGS) entry which is preliminary data.</text>
</comment>
<sequence>MKHTIFTFLAGLVALLGCSCEPQESNQITTQNELTYVSQSVPTQLKGGYYSHTSINTTGKEEVVIELTADRFWIKDMYDLNLSQYKVFVNGTCWTIIYLSDTQEIRISDYIKEENFVHITLWENGQIINDLGIYDKVKKKEPQP</sequence>
<keyword evidence="2" id="KW-1185">Reference proteome</keyword>
<dbReference type="AlphaFoldDB" id="A0A0A2LHV1"/>
<dbReference type="Proteomes" id="UP000030129">
    <property type="component" value="Unassembled WGS sequence"/>
</dbReference>
<dbReference type="STRING" id="1406840.Q763_16515"/>
<protein>
    <recommendedName>
        <fullName evidence="3">Lipoprotein</fullName>
    </recommendedName>
</protein>
<organism evidence="1 2">
    <name type="scientific">Flavobacterium beibuense F44-8</name>
    <dbReference type="NCBI Taxonomy" id="1406840"/>
    <lineage>
        <taxon>Bacteria</taxon>
        <taxon>Pseudomonadati</taxon>
        <taxon>Bacteroidota</taxon>
        <taxon>Flavobacteriia</taxon>
        <taxon>Flavobacteriales</taxon>
        <taxon>Flavobacteriaceae</taxon>
        <taxon>Flavobacterium</taxon>
    </lineage>
</organism>
<dbReference type="RefSeq" id="WP_035136076.1">
    <property type="nucleotide sequence ID" value="NZ_JRLV01000026.1"/>
</dbReference>
<dbReference type="PROSITE" id="PS51257">
    <property type="entry name" value="PROKAR_LIPOPROTEIN"/>
    <property type="match status" value="1"/>
</dbReference>